<feature type="domain" description="Gfo/Idh/MocA-like oxidoreductase N-terminal" evidence="1">
    <location>
        <begin position="1"/>
        <end position="118"/>
    </location>
</feature>
<sequence>MRVGIIGTGRHGSRYANHIVHDIAGLELTAVSRRLPSGAEQAARWHCTWYRQWPKLVADRQVEAVIAVVPPALNLAIAQQCARLGKPLLIEKPLAVSGAVAAEIVALYSRHHLPLTVGQTLRYNGVIRGLREQLPSLGPLYSFAASQRLEPSTIAWHEDPEQAGAGVSFHTAVHMFDALRFMTGLEVRRVTALCRQRSGAALEDLLAVLVEMDGGVVGTLDCSKVGRARSGRFEFVGREGQLQGDQIFNTLERIRATAVTRLDPGEPVRTLVPFLQDWRDFLAGRAGNPVPGADGLAAVRICEACLESSRSGQWTAVG</sequence>
<organism evidence="3">
    <name type="scientific">hydrothermal vent metagenome</name>
    <dbReference type="NCBI Taxonomy" id="652676"/>
    <lineage>
        <taxon>unclassified sequences</taxon>
        <taxon>metagenomes</taxon>
        <taxon>ecological metagenomes</taxon>
    </lineage>
</organism>
<dbReference type="PANTHER" id="PTHR43708">
    <property type="entry name" value="CONSERVED EXPRESSED OXIDOREDUCTASE (EUROFUNG)"/>
    <property type="match status" value="1"/>
</dbReference>
<evidence type="ECO:0000313" key="3">
    <source>
        <dbReference type="EMBL" id="VAW40483.1"/>
    </source>
</evidence>
<feature type="domain" description="GFO/IDH/MocA-like oxidoreductase" evidence="2">
    <location>
        <begin position="152"/>
        <end position="242"/>
    </location>
</feature>
<dbReference type="InterPro" id="IPR055170">
    <property type="entry name" value="GFO_IDH_MocA-like_dom"/>
</dbReference>
<dbReference type="PANTHER" id="PTHR43708:SF8">
    <property type="entry name" value="OXIDOREDUCTASE"/>
    <property type="match status" value="1"/>
</dbReference>
<dbReference type="Gene3D" id="3.40.50.720">
    <property type="entry name" value="NAD(P)-binding Rossmann-like Domain"/>
    <property type="match status" value="1"/>
</dbReference>
<dbReference type="InterPro" id="IPR036291">
    <property type="entry name" value="NAD(P)-bd_dom_sf"/>
</dbReference>
<evidence type="ECO:0000259" key="2">
    <source>
        <dbReference type="Pfam" id="PF22725"/>
    </source>
</evidence>
<dbReference type="InterPro" id="IPR000683">
    <property type="entry name" value="Gfo/Idh/MocA-like_OxRdtase_N"/>
</dbReference>
<accession>A0A3B0VJI8</accession>
<reference evidence="3" key="1">
    <citation type="submission" date="2018-06" db="EMBL/GenBank/DDBJ databases">
        <authorList>
            <person name="Zhirakovskaya E."/>
        </authorList>
    </citation>
    <scope>NUCLEOTIDE SEQUENCE</scope>
</reference>
<name>A0A3B0VJI8_9ZZZZ</name>
<protein>
    <recommendedName>
        <fullName evidence="4">Gfo/Idh/MocA family oxidoreductase</fullName>
    </recommendedName>
</protein>
<gene>
    <name evidence="3" type="ORF">MNBD_DELTA04-1819</name>
</gene>
<evidence type="ECO:0008006" key="4">
    <source>
        <dbReference type="Google" id="ProtNLM"/>
    </source>
</evidence>
<dbReference type="InterPro" id="IPR051317">
    <property type="entry name" value="Gfo/Idh/MocA_oxidoreduct"/>
</dbReference>
<dbReference type="SUPFAM" id="SSF51735">
    <property type="entry name" value="NAD(P)-binding Rossmann-fold domains"/>
    <property type="match status" value="1"/>
</dbReference>
<dbReference type="EMBL" id="UOEY01000103">
    <property type="protein sequence ID" value="VAW40483.1"/>
    <property type="molecule type" value="Genomic_DNA"/>
</dbReference>
<dbReference type="GO" id="GO:0000166">
    <property type="term" value="F:nucleotide binding"/>
    <property type="evidence" value="ECO:0007669"/>
    <property type="project" value="InterPro"/>
</dbReference>
<evidence type="ECO:0000259" key="1">
    <source>
        <dbReference type="Pfam" id="PF01408"/>
    </source>
</evidence>
<dbReference type="Gene3D" id="3.30.360.10">
    <property type="entry name" value="Dihydrodipicolinate Reductase, domain 2"/>
    <property type="match status" value="1"/>
</dbReference>
<dbReference type="Pfam" id="PF22725">
    <property type="entry name" value="GFO_IDH_MocA_C3"/>
    <property type="match status" value="1"/>
</dbReference>
<dbReference type="Pfam" id="PF01408">
    <property type="entry name" value="GFO_IDH_MocA"/>
    <property type="match status" value="1"/>
</dbReference>
<proteinExistence type="predicted"/>
<dbReference type="AlphaFoldDB" id="A0A3B0VJI8"/>
<dbReference type="SUPFAM" id="SSF55347">
    <property type="entry name" value="Glyceraldehyde-3-phosphate dehydrogenase-like, C-terminal domain"/>
    <property type="match status" value="1"/>
</dbReference>